<evidence type="ECO:0000256" key="1">
    <source>
        <dbReference type="ARBA" id="ARBA00023118"/>
    </source>
</evidence>
<evidence type="ECO:0000313" key="3">
    <source>
        <dbReference type="EMBL" id="MCY6958364.1"/>
    </source>
</evidence>
<dbReference type="InterPro" id="IPR010172">
    <property type="entry name" value="CRISPR-assoc_prot_TM1791"/>
</dbReference>
<dbReference type="Proteomes" id="UP001144612">
    <property type="component" value="Unassembled WGS sequence"/>
</dbReference>
<accession>A0ABT4D7T9</accession>
<evidence type="ECO:0000259" key="2">
    <source>
        <dbReference type="Pfam" id="PF03787"/>
    </source>
</evidence>
<dbReference type="RefSeq" id="WP_268060777.1">
    <property type="nucleotide sequence ID" value="NZ_JAPQFJ010000005.1"/>
</dbReference>
<organism evidence="3 4">
    <name type="scientific">Clostridium brassicae</name>
    <dbReference type="NCBI Taxonomy" id="2999072"/>
    <lineage>
        <taxon>Bacteria</taxon>
        <taxon>Bacillati</taxon>
        <taxon>Bacillota</taxon>
        <taxon>Clostridia</taxon>
        <taxon>Eubacteriales</taxon>
        <taxon>Clostridiaceae</taxon>
        <taxon>Clostridium</taxon>
    </lineage>
</organism>
<dbReference type="EMBL" id="JAPQFJ010000005">
    <property type="protein sequence ID" value="MCY6958364.1"/>
    <property type="molecule type" value="Genomic_DNA"/>
</dbReference>
<keyword evidence="1" id="KW-0051">Antiviral defense</keyword>
<evidence type="ECO:0000313" key="4">
    <source>
        <dbReference type="Proteomes" id="UP001144612"/>
    </source>
</evidence>
<dbReference type="PANTHER" id="PTHR39965">
    <property type="entry name" value="CRISPR SYSTEM CMR SUBUNIT CMR6"/>
    <property type="match status" value="1"/>
</dbReference>
<name>A0ABT4D7T9_9CLOT</name>
<sequence>MSISNLGYLYFKEYYMDYFENYNEKYRNLGDKEKEKKTQEYYEDKDKKLFKPIDMERVSGTKKIGEDFLYFKTTYPGLLIGSGLIHSIGVKGESKLGFQFDYTTGLPIINGSSVKGAIRSIFDLVDKKNEAVEYLKGIILSENMLENSLKDYELGKYNGKELNGEYFKTLREEIFEGIKEGKNISMYQRDIFYEAVIDIEETKKINEKINKNNDIQILGEDYITPHKEPLKNPNPIKFIKLMPNIVLRFQFDLKDGILTKDEKLLLFHQIILDLGVGAKTNIGYGRFDDKYTKSKIQFKNTKK</sequence>
<gene>
    <name evidence="3" type="primary">cmr6</name>
    <name evidence="3" type="ORF">OW729_07085</name>
</gene>
<dbReference type="Pfam" id="PF03787">
    <property type="entry name" value="RAMPs"/>
    <property type="match status" value="1"/>
</dbReference>
<proteinExistence type="predicted"/>
<reference evidence="3" key="1">
    <citation type="submission" date="2022-12" db="EMBL/GenBank/DDBJ databases">
        <title>Clostridium sp. nov., isolated from industrial wastewater.</title>
        <authorList>
            <person name="Jiayan W."/>
        </authorList>
    </citation>
    <scope>NUCLEOTIDE SEQUENCE</scope>
    <source>
        <strain evidence="3">ZC22-4</strain>
    </source>
</reference>
<comment type="caution">
    <text evidence="3">The sequence shown here is derived from an EMBL/GenBank/DDBJ whole genome shotgun (WGS) entry which is preliminary data.</text>
</comment>
<feature type="domain" description="CRISPR type III-associated protein" evidence="2">
    <location>
        <begin position="71"/>
        <end position="287"/>
    </location>
</feature>
<keyword evidence="4" id="KW-1185">Reference proteome</keyword>
<dbReference type="InterPro" id="IPR005537">
    <property type="entry name" value="RAMP_III_fam"/>
</dbReference>
<protein>
    <submittedName>
        <fullName evidence="3">Type III-B CRISPR module RAMP protein Cmr6</fullName>
    </submittedName>
</protein>
<dbReference type="PANTHER" id="PTHR39965:SF1">
    <property type="entry name" value="CRISPR SYSTEM CMR SUBUNIT CMR6"/>
    <property type="match status" value="1"/>
</dbReference>
<dbReference type="NCBIfam" id="TIGR01898">
    <property type="entry name" value="cas_TM1791_cmr6"/>
    <property type="match status" value="1"/>
</dbReference>